<protein>
    <recommendedName>
        <fullName evidence="3">Transposase</fullName>
    </recommendedName>
</protein>
<sequence>MTAEAKRAQYTLEFKLVVQLVTAGQSTPAVIRAVERRINKSPAVG</sequence>
<accession>A0ABU9WMX1</accession>
<gene>
    <name evidence="1" type="ORF">VOI36_26285</name>
</gene>
<evidence type="ECO:0000313" key="2">
    <source>
        <dbReference type="Proteomes" id="UP001466933"/>
    </source>
</evidence>
<proteinExistence type="predicted"/>
<organism evidence="1 2">
    <name type="scientific">Burkholderia theae</name>
    <dbReference type="NCBI Taxonomy" id="3143496"/>
    <lineage>
        <taxon>Bacteria</taxon>
        <taxon>Pseudomonadati</taxon>
        <taxon>Pseudomonadota</taxon>
        <taxon>Betaproteobacteria</taxon>
        <taxon>Burkholderiales</taxon>
        <taxon>Burkholderiaceae</taxon>
        <taxon>Burkholderia</taxon>
    </lineage>
</organism>
<dbReference type="Proteomes" id="UP001466933">
    <property type="component" value="Unassembled WGS sequence"/>
</dbReference>
<keyword evidence="2" id="KW-1185">Reference proteome</keyword>
<name>A0ABU9WMX1_9BURK</name>
<dbReference type="EMBL" id="JBCPYA010000012">
    <property type="protein sequence ID" value="MEN2473428.1"/>
    <property type="molecule type" value="Genomic_DNA"/>
</dbReference>
<reference evidence="1 2" key="1">
    <citation type="submission" date="2024-05" db="EMBL/GenBank/DDBJ databases">
        <title>Burkholderia sp. Nov. a novel bacteria isolated from rhizosphere soil of Camellia sinensis.</title>
        <authorList>
            <person name="Dong Y."/>
        </authorList>
    </citation>
    <scope>NUCLEOTIDE SEQUENCE [LARGE SCALE GENOMIC DNA]</scope>
    <source>
        <strain evidence="1 2">GS2Y</strain>
    </source>
</reference>
<evidence type="ECO:0000313" key="1">
    <source>
        <dbReference type="EMBL" id="MEN2473428.1"/>
    </source>
</evidence>
<comment type="caution">
    <text evidence="1">The sequence shown here is derived from an EMBL/GenBank/DDBJ whole genome shotgun (WGS) entry which is preliminary data.</text>
</comment>
<evidence type="ECO:0008006" key="3">
    <source>
        <dbReference type="Google" id="ProtNLM"/>
    </source>
</evidence>
<dbReference type="RefSeq" id="WP_343494072.1">
    <property type="nucleotide sequence ID" value="NZ_JBCPYA010000012.1"/>
</dbReference>